<reference evidence="2" key="1">
    <citation type="journal article" date="2013" name="Nat. Genet.">
        <title>The duck genome and transcriptome provide insight into an avian influenza virus reservoir species.</title>
        <authorList>
            <person name="Huang Y."/>
            <person name="Li Y."/>
            <person name="Burt D.W."/>
            <person name="Chen H."/>
            <person name="Zhang Y."/>
            <person name="Qian W."/>
            <person name="Kim H."/>
            <person name="Gan S."/>
            <person name="Zhao Y."/>
            <person name="Li J."/>
            <person name="Yi K."/>
            <person name="Feng H."/>
            <person name="Zhu P."/>
            <person name="Li B."/>
            <person name="Liu Q."/>
            <person name="Fairley S."/>
            <person name="Magor K.E."/>
            <person name="Du Z."/>
            <person name="Hu X."/>
            <person name="Goodman L."/>
            <person name="Tafer H."/>
            <person name="Vignal A."/>
            <person name="Lee T."/>
            <person name="Kim K.W."/>
            <person name="Sheng Z."/>
            <person name="An Y."/>
            <person name="Searle S."/>
            <person name="Herrero J."/>
            <person name="Groenen M.A."/>
            <person name="Crooijmans R.P."/>
            <person name="Faraut T."/>
            <person name="Cai Q."/>
            <person name="Webster R.G."/>
            <person name="Aldridge J.R."/>
            <person name="Warren W.C."/>
            <person name="Bartschat S."/>
            <person name="Kehr S."/>
            <person name="Marz M."/>
            <person name="Stadler P.F."/>
            <person name="Smith J."/>
            <person name="Kraus R.H."/>
            <person name="Zhao Y."/>
            <person name="Ren L."/>
            <person name="Fei J."/>
            <person name="Morisson M."/>
            <person name="Kaiser P."/>
            <person name="Griffin D.K."/>
            <person name="Rao M."/>
            <person name="Pitel F."/>
            <person name="Wang J."/>
            <person name="Li N."/>
        </authorList>
    </citation>
    <scope>NUCLEOTIDE SEQUENCE [LARGE SCALE GENOMIC DNA]</scope>
</reference>
<dbReference type="EMBL" id="KB742582">
    <property type="protein sequence ID" value="EOB06777.1"/>
    <property type="molecule type" value="Genomic_DNA"/>
</dbReference>
<dbReference type="AlphaFoldDB" id="R0KAA3"/>
<accession>R0KAA3</accession>
<keyword evidence="2" id="KW-1185">Reference proteome</keyword>
<name>R0KAA3_ANAPL</name>
<organism evidence="1 2">
    <name type="scientific">Anas platyrhynchos</name>
    <name type="common">Mallard</name>
    <name type="synonym">Anas boschas</name>
    <dbReference type="NCBI Taxonomy" id="8839"/>
    <lineage>
        <taxon>Eukaryota</taxon>
        <taxon>Metazoa</taxon>
        <taxon>Chordata</taxon>
        <taxon>Craniata</taxon>
        <taxon>Vertebrata</taxon>
        <taxon>Euteleostomi</taxon>
        <taxon>Archelosauria</taxon>
        <taxon>Archosauria</taxon>
        <taxon>Dinosauria</taxon>
        <taxon>Saurischia</taxon>
        <taxon>Theropoda</taxon>
        <taxon>Coelurosauria</taxon>
        <taxon>Aves</taxon>
        <taxon>Neognathae</taxon>
        <taxon>Galloanserae</taxon>
        <taxon>Anseriformes</taxon>
        <taxon>Anatidae</taxon>
        <taxon>Anatinae</taxon>
        <taxon>Anas</taxon>
    </lineage>
</organism>
<sequence length="397" mass="43624">MTISWSCTSTELFYYIQTAYDDVLSKIRESHPEMAVSDTAGKNENVSSGYLEKPCPAAPARTLATLPTRWYIVSASRDGEPQDLHLRHFDTKTKQPAMRGQGKIQHENKHRAAFLSRSSTQPFLSLAAAYPSLQQLGLQKPARAPEDFIGLLSGHFFLRKGDHTKAVNNPLCAQICWTRGLEADKNAPADKQHIRAPLLKDTEVVSEKRDQGLSSLDVNAPDVLACTCGNGCKQVACGELLVTKGLQRLWDHVASGLTLLRGGSLQDGLVQVTAVEQPYPSRAVRDLLRIDGPWSNLLTLLQFLCAVCIADLQVKLLSSLTSKNGKYWILVSSKKSQRNWLRPKSEDFSGQTSAPRWGYGRDLRATEPPLAASWDAFVVLIGEVAPGRSSCCLVLPA</sequence>
<dbReference type="Proteomes" id="UP000296049">
    <property type="component" value="Unassembled WGS sequence"/>
</dbReference>
<protein>
    <submittedName>
        <fullName evidence="1">Uncharacterized protein</fullName>
    </submittedName>
</protein>
<proteinExistence type="predicted"/>
<gene>
    <name evidence="1" type="ORF">Anapl_06699</name>
</gene>
<evidence type="ECO:0000313" key="1">
    <source>
        <dbReference type="EMBL" id="EOB06777.1"/>
    </source>
</evidence>
<evidence type="ECO:0000313" key="2">
    <source>
        <dbReference type="Proteomes" id="UP000296049"/>
    </source>
</evidence>